<dbReference type="EMBL" id="MF994825">
    <property type="protein sequence ID" value="AVI08930.1"/>
    <property type="molecule type" value="Genomic_DNA"/>
</dbReference>
<name>A0A2L2QD08_HHV6H</name>
<organismHost>
    <name type="scientific">Homo sapiens</name>
    <name type="common">Human</name>
    <dbReference type="NCBI Taxonomy" id="9606"/>
</organismHost>
<proteinExistence type="predicted"/>
<accession>A0A2L2QD08</accession>
<dbReference type="EMBL" id="MF994825">
    <property type="protein sequence ID" value="AVI08809.1"/>
    <property type="molecule type" value="Genomic_DNA"/>
</dbReference>
<organism evidence="1">
    <name type="scientific">Human herpesvirus 6B</name>
    <name type="common">HHV-6 variant B</name>
    <name type="synonym">Human B lymphotropic virus</name>
    <dbReference type="NCBI Taxonomy" id="32604"/>
    <lineage>
        <taxon>Viruses</taxon>
        <taxon>Duplodnaviria</taxon>
        <taxon>Heunggongvirae</taxon>
        <taxon>Peploviricota</taxon>
        <taxon>Herviviricetes</taxon>
        <taxon>Herpesvirales</taxon>
        <taxon>Orthoherpesviridae</taxon>
        <taxon>Betaherpesvirinae</taxon>
        <taxon>Roseolovirus</taxon>
        <taxon>Roseolovirus humanbeta6b</taxon>
    </lineage>
</organism>
<sequence>MPFLIVFTSAPRMLPACPPATAIEVVCACLRVCVCTRLWKKRGEKGLRRGGIVVDGVGSGVKGCFLC</sequence>
<protein>
    <submittedName>
        <fullName evidence="1">Uncharacterized protein</fullName>
    </submittedName>
</protein>
<reference evidence="1" key="1">
    <citation type="journal article" date="2018" name="J. Virol.">
        <title>Copy number heterogeneity, large origin tandem repeats, and interspecies recombination in HHV-6A and HHV-6B reference strains.</title>
        <authorList>
            <person name="Greninger A.L."/>
            <person name="Roychoudhury P."/>
            <person name="Makhsous N."/>
            <person name="Hanson D."/>
            <person name="Chase J."/>
            <person name="Krueger G."/>
            <person name="Xie H."/>
            <person name="Huang M.-L."/>
            <person name="Saunders L."/>
            <person name="Ablashi D."/>
            <person name="Koelle D.M."/>
            <person name="Cook L."/>
            <person name="Jerome K.R."/>
        </authorList>
    </citation>
    <scope>NUCLEOTIDE SEQUENCE</scope>
    <source>
        <strain evidence="1">KYO</strain>
    </source>
</reference>
<evidence type="ECO:0000313" key="1">
    <source>
        <dbReference type="EMBL" id="AVI08930.1"/>
    </source>
</evidence>